<sequence>MHFEILVEDQSGKKALDILVPKIVKPGNTFKIISYKGIGRIPGNLNVERDPAKRILLDQLPKLLKGYGNAFSNYPVEYPATVVLVCDLDEKELTTFKAELHAVLASCNPAPMTRFCIAIEEGEAWFLGDIDAVKAAYPNAKDAVLASYSNDSIVGTWEVLANALYRGGAHALSSQGWQKVGAEKSAWAERISPHMDVENNNSPSFRYFRDQVRELADAQ</sequence>
<evidence type="ECO:0000313" key="1">
    <source>
        <dbReference type="EMBL" id="SAL38416.1"/>
    </source>
</evidence>
<keyword evidence="2" id="KW-1185">Reference proteome</keyword>
<dbReference type="EMBL" id="FCNW02000012">
    <property type="protein sequence ID" value="SAL38416.1"/>
    <property type="molecule type" value="Genomic_DNA"/>
</dbReference>
<dbReference type="RefSeq" id="WP_087667743.1">
    <property type="nucleotide sequence ID" value="NZ_FCNW02000012.1"/>
</dbReference>
<organism evidence="1 2">
    <name type="scientific">Caballeronia humi</name>
    <dbReference type="NCBI Taxonomy" id="326474"/>
    <lineage>
        <taxon>Bacteria</taxon>
        <taxon>Pseudomonadati</taxon>
        <taxon>Pseudomonadota</taxon>
        <taxon>Betaproteobacteria</taxon>
        <taxon>Burkholderiales</taxon>
        <taxon>Burkholderiaceae</taxon>
        <taxon>Caballeronia</taxon>
    </lineage>
</organism>
<dbReference type="OrthoDB" id="283783at2"/>
<gene>
    <name evidence="1" type="ORF">AWB65_02837</name>
</gene>
<evidence type="ECO:0008006" key="3">
    <source>
        <dbReference type="Google" id="ProtNLM"/>
    </source>
</evidence>
<evidence type="ECO:0000313" key="2">
    <source>
        <dbReference type="Proteomes" id="UP000054977"/>
    </source>
</evidence>
<dbReference type="STRING" id="326474.AWB65_02837"/>
<reference evidence="1" key="1">
    <citation type="submission" date="2016-01" db="EMBL/GenBank/DDBJ databases">
        <authorList>
            <person name="Peeters C."/>
        </authorList>
    </citation>
    <scope>NUCLEOTIDE SEQUENCE [LARGE SCALE GENOMIC DNA]</scope>
    <source>
        <strain evidence="1">LMG 22934</strain>
    </source>
</reference>
<dbReference type="InterPro" id="IPR025455">
    <property type="entry name" value="DUF4276"/>
</dbReference>
<comment type="caution">
    <text evidence="1">The sequence shown here is derived from an EMBL/GenBank/DDBJ whole genome shotgun (WGS) entry which is preliminary data.</text>
</comment>
<protein>
    <recommendedName>
        <fullName evidence="3">DUF4276 family protein</fullName>
    </recommendedName>
</protein>
<name>A0A158H297_9BURK</name>
<dbReference type="Proteomes" id="UP000054977">
    <property type="component" value="Unassembled WGS sequence"/>
</dbReference>
<accession>A0A158H297</accession>
<proteinExistence type="predicted"/>
<dbReference type="AlphaFoldDB" id="A0A158H297"/>
<dbReference type="Pfam" id="PF14103">
    <property type="entry name" value="DUF4276"/>
    <property type="match status" value="1"/>
</dbReference>